<dbReference type="PANTHER" id="PTHR17571:SF34">
    <property type="entry name" value="ACROSOMAL PROTEIN SP-10"/>
    <property type="match status" value="1"/>
</dbReference>
<proteinExistence type="predicted"/>
<protein>
    <submittedName>
        <fullName evidence="2">GL22720</fullName>
    </submittedName>
</protein>
<dbReference type="InterPro" id="IPR052671">
    <property type="entry name" value="Acrosomal_SP-10-like"/>
</dbReference>
<accession>B4GZV0</accession>
<keyword evidence="3" id="KW-1185">Reference proteome</keyword>
<evidence type="ECO:0000313" key="2">
    <source>
        <dbReference type="EMBL" id="EDW29527.1"/>
    </source>
</evidence>
<evidence type="ECO:0000313" key="3">
    <source>
        <dbReference type="Proteomes" id="UP000008744"/>
    </source>
</evidence>
<sequence length="156" mass="17697">MAWAEADFGVDKRRGKRIVFKDTNEELGRTGQRTRRATSTATGGRKGRSSGPEQRAQAWRPLPLEAGDYQSPQSPSTLNYGEYMPSSTVRFGEPTERPSPQYNYPNANYISDNRYGSRPSQKPRYEDDKNIYVTNSQGVNEYYIRPDGSKVYLRAG</sequence>
<dbReference type="Proteomes" id="UP000008744">
    <property type="component" value="Unassembled WGS sequence"/>
</dbReference>
<feature type="compositionally biased region" description="Polar residues" evidence="1">
    <location>
        <begin position="70"/>
        <end position="89"/>
    </location>
</feature>
<feature type="compositionally biased region" description="Polar residues" evidence="1">
    <location>
        <begin position="98"/>
        <end position="111"/>
    </location>
</feature>
<feature type="compositionally biased region" description="Basic and acidic residues" evidence="1">
    <location>
        <begin position="19"/>
        <end position="28"/>
    </location>
</feature>
<dbReference type="EMBL" id="CH479199">
    <property type="protein sequence ID" value="EDW29527.1"/>
    <property type="molecule type" value="Genomic_DNA"/>
</dbReference>
<dbReference type="OrthoDB" id="8196075at2759"/>
<dbReference type="PANTHER" id="PTHR17571">
    <property type="entry name" value="URINARY PROTEIN RUP /ACROSOMAL PROTEIN SP-10"/>
    <property type="match status" value="1"/>
</dbReference>
<feature type="region of interest" description="Disordered" evidence="1">
    <location>
        <begin position="13"/>
        <end position="127"/>
    </location>
</feature>
<name>B4GZV0_DROPE</name>
<dbReference type="AlphaFoldDB" id="B4GZV0"/>
<organism evidence="3">
    <name type="scientific">Drosophila persimilis</name>
    <name type="common">Fruit fly</name>
    <dbReference type="NCBI Taxonomy" id="7234"/>
    <lineage>
        <taxon>Eukaryota</taxon>
        <taxon>Metazoa</taxon>
        <taxon>Ecdysozoa</taxon>
        <taxon>Arthropoda</taxon>
        <taxon>Hexapoda</taxon>
        <taxon>Insecta</taxon>
        <taxon>Pterygota</taxon>
        <taxon>Neoptera</taxon>
        <taxon>Endopterygota</taxon>
        <taxon>Diptera</taxon>
        <taxon>Brachycera</taxon>
        <taxon>Muscomorpha</taxon>
        <taxon>Ephydroidea</taxon>
        <taxon>Drosophilidae</taxon>
        <taxon>Drosophila</taxon>
        <taxon>Sophophora</taxon>
    </lineage>
</organism>
<evidence type="ECO:0000256" key="1">
    <source>
        <dbReference type="SAM" id="MobiDB-lite"/>
    </source>
</evidence>
<reference evidence="2 3" key="1">
    <citation type="journal article" date="2007" name="Nature">
        <title>Evolution of genes and genomes on the Drosophila phylogeny.</title>
        <authorList>
            <consortium name="Drosophila 12 Genomes Consortium"/>
            <person name="Clark A.G."/>
            <person name="Eisen M.B."/>
            <person name="Smith D.R."/>
            <person name="Bergman C.M."/>
            <person name="Oliver B."/>
            <person name="Markow T.A."/>
            <person name="Kaufman T.C."/>
            <person name="Kellis M."/>
            <person name="Gelbart W."/>
            <person name="Iyer V.N."/>
            <person name="Pollard D.A."/>
            <person name="Sackton T.B."/>
            <person name="Larracuente A.M."/>
            <person name="Singh N.D."/>
            <person name="Abad J.P."/>
            <person name="Abt D.N."/>
            <person name="Adryan B."/>
            <person name="Aguade M."/>
            <person name="Akashi H."/>
            <person name="Anderson W.W."/>
            <person name="Aquadro C.F."/>
            <person name="Ardell D.H."/>
            <person name="Arguello R."/>
            <person name="Artieri C.G."/>
            <person name="Barbash D.A."/>
            <person name="Barker D."/>
            <person name="Barsanti P."/>
            <person name="Batterham P."/>
            <person name="Batzoglou S."/>
            <person name="Begun D."/>
            <person name="Bhutkar A."/>
            <person name="Blanco E."/>
            <person name="Bosak S.A."/>
            <person name="Bradley R.K."/>
            <person name="Brand A.D."/>
            <person name="Brent M.R."/>
            <person name="Brooks A.N."/>
            <person name="Brown R.H."/>
            <person name="Butlin R.K."/>
            <person name="Caggese C."/>
            <person name="Calvi B.R."/>
            <person name="Bernardo de Carvalho A."/>
            <person name="Caspi A."/>
            <person name="Castrezana S."/>
            <person name="Celniker S.E."/>
            <person name="Chang J.L."/>
            <person name="Chapple C."/>
            <person name="Chatterji S."/>
            <person name="Chinwalla A."/>
            <person name="Civetta A."/>
            <person name="Clifton S.W."/>
            <person name="Comeron J.M."/>
            <person name="Costello J.C."/>
            <person name="Coyne J.A."/>
            <person name="Daub J."/>
            <person name="David R.G."/>
            <person name="Delcher A.L."/>
            <person name="Delehaunty K."/>
            <person name="Do C.B."/>
            <person name="Ebling H."/>
            <person name="Edwards K."/>
            <person name="Eickbush T."/>
            <person name="Evans J.D."/>
            <person name="Filipski A."/>
            <person name="Findeiss S."/>
            <person name="Freyhult E."/>
            <person name="Fulton L."/>
            <person name="Fulton R."/>
            <person name="Garcia A.C."/>
            <person name="Gardiner A."/>
            <person name="Garfield D.A."/>
            <person name="Garvin B.E."/>
            <person name="Gibson G."/>
            <person name="Gilbert D."/>
            <person name="Gnerre S."/>
            <person name="Godfrey J."/>
            <person name="Good R."/>
            <person name="Gotea V."/>
            <person name="Gravely B."/>
            <person name="Greenberg A.J."/>
            <person name="Griffiths-Jones S."/>
            <person name="Gross S."/>
            <person name="Guigo R."/>
            <person name="Gustafson E.A."/>
            <person name="Haerty W."/>
            <person name="Hahn M.W."/>
            <person name="Halligan D.L."/>
            <person name="Halpern A.L."/>
            <person name="Halter G.M."/>
            <person name="Han M.V."/>
            <person name="Heger A."/>
            <person name="Hillier L."/>
            <person name="Hinrichs A.S."/>
            <person name="Holmes I."/>
            <person name="Hoskins R.A."/>
            <person name="Hubisz M.J."/>
            <person name="Hultmark D."/>
            <person name="Huntley M.A."/>
            <person name="Jaffe D.B."/>
            <person name="Jagadeeshan S."/>
            <person name="Jeck W.R."/>
            <person name="Johnson J."/>
            <person name="Jones C.D."/>
            <person name="Jordan W.C."/>
            <person name="Karpen G.H."/>
            <person name="Kataoka E."/>
            <person name="Keightley P.D."/>
            <person name="Kheradpour P."/>
            <person name="Kirkness E.F."/>
            <person name="Koerich L.B."/>
            <person name="Kristiansen K."/>
            <person name="Kudrna D."/>
            <person name="Kulathinal R.J."/>
            <person name="Kumar S."/>
            <person name="Kwok R."/>
            <person name="Lander E."/>
            <person name="Langley C.H."/>
            <person name="Lapoint R."/>
            <person name="Lazzaro B.P."/>
            <person name="Lee S.J."/>
            <person name="Levesque L."/>
            <person name="Li R."/>
            <person name="Lin C.F."/>
            <person name="Lin M.F."/>
            <person name="Lindblad-Toh K."/>
            <person name="Llopart A."/>
            <person name="Long M."/>
            <person name="Low L."/>
            <person name="Lozovsky E."/>
            <person name="Lu J."/>
            <person name="Luo M."/>
            <person name="Machado C.A."/>
            <person name="Makalowski W."/>
            <person name="Marzo M."/>
            <person name="Matsuda M."/>
            <person name="Matzkin L."/>
            <person name="McAllister B."/>
            <person name="McBride C.S."/>
            <person name="McKernan B."/>
            <person name="McKernan K."/>
            <person name="Mendez-Lago M."/>
            <person name="Minx P."/>
            <person name="Mollenhauer M.U."/>
            <person name="Montooth K."/>
            <person name="Mount S.M."/>
            <person name="Mu X."/>
            <person name="Myers E."/>
            <person name="Negre B."/>
            <person name="Newfeld S."/>
            <person name="Nielsen R."/>
            <person name="Noor M.A."/>
            <person name="O'Grady P."/>
            <person name="Pachter L."/>
            <person name="Papaceit M."/>
            <person name="Parisi M.J."/>
            <person name="Parisi M."/>
            <person name="Parts L."/>
            <person name="Pedersen J.S."/>
            <person name="Pesole G."/>
            <person name="Phillippy A.M."/>
            <person name="Ponting C.P."/>
            <person name="Pop M."/>
            <person name="Porcelli D."/>
            <person name="Powell J.R."/>
            <person name="Prohaska S."/>
            <person name="Pruitt K."/>
            <person name="Puig M."/>
            <person name="Quesneville H."/>
            <person name="Ram K.R."/>
            <person name="Rand D."/>
            <person name="Rasmussen M.D."/>
            <person name="Reed L.K."/>
            <person name="Reenan R."/>
            <person name="Reily A."/>
            <person name="Remington K.A."/>
            <person name="Rieger T.T."/>
            <person name="Ritchie M.G."/>
            <person name="Robin C."/>
            <person name="Rogers Y.H."/>
            <person name="Rohde C."/>
            <person name="Rozas J."/>
            <person name="Rubenfield M.J."/>
            <person name="Ruiz A."/>
            <person name="Russo S."/>
            <person name="Salzberg S.L."/>
            <person name="Sanchez-Gracia A."/>
            <person name="Saranga D.J."/>
            <person name="Sato H."/>
            <person name="Schaeffer S.W."/>
            <person name="Schatz M.C."/>
            <person name="Schlenke T."/>
            <person name="Schwartz R."/>
            <person name="Segarra C."/>
            <person name="Singh R.S."/>
            <person name="Sirot L."/>
            <person name="Sirota M."/>
            <person name="Sisneros N.B."/>
            <person name="Smith C.D."/>
            <person name="Smith T.F."/>
            <person name="Spieth J."/>
            <person name="Stage D.E."/>
            <person name="Stark A."/>
            <person name="Stephan W."/>
            <person name="Strausberg R.L."/>
            <person name="Strempel S."/>
            <person name="Sturgill D."/>
            <person name="Sutton G."/>
            <person name="Sutton G.G."/>
            <person name="Tao W."/>
            <person name="Teichmann S."/>
            <person name="Tobari Y.N."/>
            <person name="Tomimura Y."/>
            <person name="Tsolas J.M."/>
            <person name="Valente V.L."/>
            <person name="Venter E."/>
            <person name="Venter J.C."/>
            <person name="Vicario S."/>
            <person name="Vieira F.G."/>
            <person name="Vilella A.J."/>
            <person name="Villasante A."/>
            <person name="Walenz B."/>
            <person name="Wang J."/>
            <person name="Wasserman M."/>
            <person name="Watts T."/>
            <person name="Wilson D."/>
            <person name="Wilson R.K."/>
            <person name="Wing R.A."/>
            <person name="Wolfner M.F."/>
            <person name="Wong A."/>
            <person name="Wong G.K."/>
            <person name="Wu C.I."/>
            <person name="Wu G."/>
            <person name="Yamamoto D."/>
            <person name="Yang H.P."/>
            <person name="Yang S.P."/>
            <person name="Yorke J.A."/>
            <person name="Yoshida K."/>
            <person name="Zdobnov E."/>
            <person name="Zhang P."/>
            <person name="Zhang Y."/>
            <person name="Zimin A.V."/>
            <person name="Baldwin J."/>
            <person name="Abdouelleil A."/>
            <person name="Abdulkadir J."/>
            <person name="Abebe A."/>
            <person name="Abera B."/>
            <person name="Abreu J."/>
            <person name="Acer S.C."/>
            <person name="Aftuck L."/>
            <person name="Alexander A."/>
            <person name="An P."/>
            <person name="Anderson E."/>
            <person name="Anderson S."/>
            <person name="Arachi H."/>
            <person name="Azer M."/>
            <person name="Bachantsang P."/>
            <person name="Barry A."/>
            <person name="Bayul T."/>
            <person name="Berlin A."/>
            <person name="Bessette D."/>
            <person name="Bloom T."/>
            <person name="Blye J."/>
            <person name="Boguslavskiy L."/>
            <person name="Bonnet C."/>
            <person name="Boukhgalter B."/>
            <person name="Bourzgui I."/>
            <person name="Brown A."/>
            <person name="Cahill P."/>
            <person name="Channer S."/>
            <person name="Cheshatsang Y."/>
            <person name="Chuda L."/>
            <person name="Citroen M."/>
            <person name="Collymore A."/>
            <person name="Cooke P."/>
            <person name="Costello M."/>
            <person name="D'Aco K."/>
            <person name="Daza R."/>
            <person name="De Haan G."/>
            <person name="DeGray S."/>
            <person name="DeMaso C."/>
            <person name="Dhargay N."/>
            <person name="Dooley K."/>
            <person name="Dooley E."/>
            <person name="Doricent M."/>
            <person name="Dorje P."/>
            <person name="Dorjee K."/>
            <person name="Dupes A."/>
            <person name="Elong R."/>
            <person name="Falk J."/>
            <person name="Farina A."/>
            <person name="Faro S."/>
            <person name="Ferguson D."/>
            <person name="Fisher S."/>
            <person name="Foley C.D."/>
            <person name="Franke A."/>
            <person name="Friedrich D."/>
            <person name="Gadbois L."/>
            <person name="Gearin G."/>
            <person name="Gearin C.R."/>
            <person name="Giannoukos G."/>
            <person name="Goode T."/>
            <person name="Graham J."/>
            <person name="Grandbois E."/>
            <person name="Grewal S."/>
            <person name="Gyaltsen K."/>
            <person name="Hafez N."/>
            <person name="Hagos B."/>
            <person name="Hall J."/>
            <person name="Henson C."/>
            <person name="Hollinger A."/>
            <person name="Honan T."/>
            <person name="Huard M.D."/>
            <person name="Hughes L."/>
            <person name="Hurhula B."/>
            <person name="Husby M.E."/>
            <person name="Kamat A."/>
            <person name="Kanga B."/>
            <person name="Kashin S."/>
            <person name="Khazanovich D."/>
            <person name="Kisner P."/>
            <person name="Lance K."/>
            <person name="Lara M."/>
            <person name="Lee W."/>
            <person name="Lennon N."/>
            <person name="Letendre F."/>
            <person name="LeVine R."/>
            <person name="Lipovsky A."/>
            <person name="Liu X."/>
            <person name="Liu J."/>
            <person name="Liu S."/>
            <person name="Lokyitsang T."/>
            <person name="Lokyitsang Y."/>
            <person name="Lubonja R."/>
            <person name="Lui A."/>
            <person name="MacDonald P."/>
            <person name="Magnisalis V."/>
            <person name="Maru K."/>
            <person name="Matthews C."/>
            <person name="McCusker W."/>
            <person name="McDonough S."/>
            <person name="Mehta T."/>
            <person name="Meldrim J."/>
            <person name="Meneus L."/>
            <person name="Mihai O."/>
            <person name="Mihalev A."/>
            <person name="Mihova T."/>
            <person name="Mittelman R."/>
            <person name="Mlenga V."/>
            <person name="Montmayeur A."/>
            <person name="Mulrain L."/>
            <person name="Navidi A."/>
            <person name="Naylor J."/>
            <person name="Negash T."/>
            <person name="Nguyen T."/>
            <person name="Nguyen N."/>
            <person name="Nicol R."/>
            <person name="Norbu C."/>
            <person name="Norbu N."/>
            <person name="Novod N."/>
            <person name="O'Neill B."/>
            <person name="Osman S."/>
            <person name="Markiewicz E."/>
            <person name="Oyono O.L."/>
            <person name="Patti C."/>
            <person name="Phunkhang P."/>
            <person name="Pierre F."/>
            <person name="Priest M."/>
            <person name="Raghuraman S."/>
            <person name="Rege F."/>
            <person name="Reyes R."/>
            <person name="Rise C."/>
            <person name="Rogov P."/>
            <person name="Ross K."/>
            <person name="Ryan E."/>
            <person name="Settipalli S."/>
            <person name="Shea T."/>
            <person name="Sherpa N."/>
            <person name="Shi L."/>
            <person name="Shih D."/>
            <person name="Sparrow T."/>
            <person name="Spaulding J."/>
            <person name="Stalker J."/>
            <person name="Stange-Thomann N."/>
            <person name="Stavropoulos S."/>
            <person name="Stone C."/>
            <person name="Strader C."/>
            <person name="Tesfaye S."/>
            <person name="Thomson T."/>
            <person name="Thoulutsang Y."/>
            <person name="Thoulutsang D."/>
            <person name="Topham K."/>
            <person name="Topping I."/>
            <person name="Tsamla T."/>
            <person name="Vassiliev H."/>
            <person name="Vo A."/>
            <person name="Wangchuk T."/>
            <person name="Wangdi T."/>
            <person name="Weiand M."/>
            <person name="Wilkinson J."/>
            <person name="Wilson A."/>
            <person name="Yadav S."/>
            <person name="Young G."/>
            <person name="Yu Q."/>
            <person name="Zembek L."/>
            <person name="Zhong D."/>
            <person name="Zimmer A."/>
            <person name="Zwirko Z."/>
            <person name="Jaffe D.B."/>
            <person name="Alvarez P."/>
            <person name="Brockman W."/>
            <person name="Butler J."/>
            <person name="Chin C."/>
            <person name="Gnerre S."/>
            <person name="Grabherr M."/>
            <person name="Kleber M."/>
            <person name="Mauceli E."/>
            <person name="MacCallum I."/>
        </authorList>
    </citation>
    <scope>NUCLEOTIDE SEQUENCE [LARGE SCALE GENOMIC DNA]</scope>
    <source>
        <strain evidence="3">MSH-3 / Tucson 14011-0111.49</strain>
    </source>
</reference>
<gene>
    <name evidence="2" type="primary">Dper\GL22720</name>
    <name evidence="2" type="ORF">Dper_GL22720</name>
</gene>
<dbReference type="HOGENOM" id="CLU_1688593_0_0_1"/>